<reference evidence="2" key="1">
    <citation type="submission" date="2020-05" db="EMBL/GenBank/DDBJ databases">
        <authorList>
            <person name="Chiriac C."/>
            <person name="Salcher M."/>
            <person name="Ghai R."/>
            <person name="Kavagutti S V."/>
        </authorList>
    </citation>
    <scope>NUCLEOTIDE SEQUENCE</scope>
</reference>
<protein>
    <submittedName>
        <fullName evidence="2">Unannotated protein</fullName>
    </submittedName>
</protein>
<proteinExistence type="predicted"/>
<feature type="region of interest" description="Disordered" evidence="1">
    <location>
        <begin position="77"/>
        <end position="106"/>
    </location>
</feature>
<name>A0A6J6A061_9ZZZZ</name>
<sequence length="141" mass="15301">MVGNTKRSAQIVFVHNKIVEQHCTTPIDHSGDGVVDRGPLGIEFIERTTSTIVEDLVDPIARVSRWEVAGTQRCGHRNTMGDELQRRPVGTRRNRRGQCVGPGRASDVEHASASGVVGSKEFSHGVGVAFFVVKVGDRGEL</sequence>
<evidence type="ECO:0000256" key="1">
    <source>
        <dbReference type="SAM" id="MobiDB-lite"/>
    </source>
</evidence>
<accession>A0A6J6A061</accession>
<evidence type="ECO:0000313" key="2">
    <source>
        <dbReference type="EMBL" id="CAB4347032.1"/>
    </source>
</evidence>
<organism evidence="2">
    <name type="scientific">freshwater metagenome</name>
    <dbReference type="NCBI Taxonomy" id="449393"/>
    <lineage>
        <taxon>unclassified sequences</taxon>
        <taxon>metagenomes</taxon>
        <taxon>ecological metagenomes</taxon>
    </lineage>
</organism>
<dbReference type="EMBL" id="CAESAL010000141">
    <property type="protein sequence ID" value="CAB4347032.1"/>
    <property type="molecule type" value="Genomic_DNA"/>
</dbReference>
<dbReference type="AlphaFoldDB" id="A0A6J6A061"/>
<gene>
    <name evidence="2" type="ORF">UFOPK3331_02084</name>
</gene>